<evidence type="ECO:0000256" key="5">
    <source>
        <dbReference type="ARBA" id="ARBA00066388"/>
    </source>
</evidence>
<dbReference type="PANTHER" id="PTHR43117">
    <property type="entry name" value="OSMOPROTECTANT IMPORT ATP-BINDING PROTEIN OSMV"/>
    <property type="match status" value="1"/>
</dbReference>
<feature type="domain" description="ABC transporter" evidence="6">
    <location>
        <begin position="2"/>
        <end position="236"/>
    </location>
</feature>
<dbReference type="PROSITE" id="PS50893">
    <property type="entry name" value="ABC_TRANSPORTER_2"/>
    <property type="match status" value="1"/>
</dbReference>
<dbReference type="SUPFAM" id="SSF54631">
    <property type="entry name" value="CBS-domain pair"/>
    <property type="match status" value="1"/>
</dbReference>
<comment type="similarity">
    <text evidence="1">Belongs to the ABC transporter superfamily.</text>
</comment>
<evidence type="ECO:0000256" key="4">
    <source>
        <dbReference type="ARBA" id="ARBA00022840"/>
    </source>
</evidence>
<evidence type="ECO:0000259" key="6">
    <source>
        <dbReference type="PROSITE" id="PS50893"/>
    </source>
</evidence>
<name>A0AA97M3Z6_9ACTN</name>
<evidence type="ECO:0000256" key="2">
    <source>
        <dbReference type="ARBA" id="ARBA00022448"/>
    </source>
</evidence>
<dbReference type="InterPro" id="IPR017871">
    <property type="entry name" value="ABC_transporter-like_CS"/>
</dbReference>
<evidence type="ECO:0000313" key="7">
    <source>
        <dbReference type="EMBL" id="UOE19658.1"/>
    </source>
</evidence>
<dbReference type="FunFam" id="3.40.50.300:FF:000425">
    <property type="entry name" value="Probable ABC transporter, ATP-binding subunit"/>
    <property type="match status" value="1"/>
</dbReference>
<keyword evidence="3" id="KW-0547">Nucleotide-binding</keyword>
<dbReference type="Proteomes" id="UP000265719">
    <property type="component" value="Chromosome"/>
</dbReference>
<dbReference type="RefSeq" id="WP_119268008.1">
    <property type="nucleotide sequence ID" value="NZ_CP063196.1"/>
</dbReference>
<reference evidence="7" key="1">
    <citation type="submission" date="2020-10" db="EMBL/GenBank/DDBJ databases">
        <title>De novo genome project of the cellulose decomposer Thermobifida halotolerans type strain.</title>
        <authorList>
            <person name="Nagy I."/>
            <person name="Horvath B."/>
            <person name="Kukolya J."/>
            <person name="Nagy I."/>
            <person name="Orsini M."/>
        </authorList>
    </citation>
    <scope>NUCLEOTIDE SEQUENCE</scope>
    <source>
        <strain evidence="7">DSM 44931</strain>
    </source>
</reference>
<gene>
    <name evidence="7" type="ORF">NI17_023715</name>
</gene>
<dbReference type="InterPro" id="IPR027417">
    <property type="entry name" value="P-loop_NTPase"/>
</dbReference>
<dbReference type="InterPro" id="IPR003439">
    <property type="entry name" value="ABC_transporter-like_ATP-bd"/>
</dbReference>
<protein>
    <recommendedName>
        <fullName evidence="5">ABC-type quaternary amine transporter</fullName>
        <ecNumber evidence="5">7.6.2.9</ecNumber>
    </recommendedName>
</protein>
<dbReference type="AlphaFoldDB" id="A0AA97M3Z6"/>
<evidence type="ECO:0000313" key="8">
    <source>
        <dbReference type="Proteomes" id="UP000265719"/>
    </source>
</evidence>
<dbReference type="Pfam" id="PF00005">
    <property type="entry name" value="ABC_tran"/>
    <property type="match status" value="1"/>
</dbReference>
<dbReference type="PROSITE" id="PS00211">
    <property type="entry name" value="ABC_TRANSPORTER_1"/>
    <property type="match status" value="1"/>
</dbReference>
<keyword evidence="8" id="KW-1185">Reference proteome</keyword>
<keyword evidence="4 7" id="KW-0067">ATP-binding</keyword>
<keyword evidence="2" id="KW-0813">Transport</keyword>
<dbReference type="PANTHER" id="PTHR43117:SF4">
    <property type="entry name" value="OSMOPROTECTANT IMPORT ATP-BINDING PROTEIN OSMV"/>
    <property type="match status" value="1"/>
</dbReference>
<dbReference type="SMART" id="SM00382">
    <property type="entry name" value="AAA"/>
    <property type="match status" value="1"/>
</dbReference>
<dbReference type="InterPro" id="IPR046342">
    <property type="entry name" value="CBS_dom_sf"/>
</dbReference>
<proteinExistence type="inferred from homology"/>
<dbReference type="KEGG" id="thao:NI17_023715"/>
<sequence>MITFTGVTKRYPDGTVAVDSLDLEIPGGRTTVLVGPSGCGKTTSLRMVNRMVEPTAGTVAIDGADVREQDPALLRRSIGYVIQQAGLFPHRTVVDNIATVPLLLGWGRSRARSRARELMEVMGLASELAGRYPHQLSGGQQQRVGVARALAADPPVLLMDEPFSAVDPVVRADLQDELIRLQSELRKTVVFVTHDIEEAVRIGDAIAVLRPGGVLAQFDTPERLLAAPADTFVERFVGRDRGVRRLSLLPARTLRLHPEPVVDEHTPLARARALAEKHGEPWLLVVDAHRRPRGWAPAEALGHDTGGTIGDLDLVSHGHVFRVATDSLRVALDAAVLSPAGRAVGVDTDGRVVGVVPQSELGTAVWAAGADAASATRMVGVDG</sequence>
<accession>A0AA97M3Z6</accession>
<dbReference type="EC" id="7.6.2.9" evidence="5"/>
<dbReference type="GO" id="GO:0016887">
    <property type="term" value="F:ATP hydrolysis activity"/>
    <property type="evidence" value="ECO:0007669"/>
    <property type="project" value="InterPro"/>
</dbReference>
<evidence type="ECO:0000256" key="1">
    <source>
        <dbReference type="ARBA" id="ARBA00005417"/>
    </source>
</evidence>
<dbReference type="Gene3D" id="3.40.50.300">
    <property type="entry name" value="P-loop containing nucleotide triphosphate hydrolases"/>
    <property type="match status" value="1"/>
</dbReference>
<dbReference type="GO" id="GO:0005524">
    <property type="term" value="F:ATP binding"/>
    <property type="evidence" value="ECO:0007669"/>
    <property type="project" value="UniProtKB-KW"/>
</dbReference>
<dbReference type="SUPFAM" id="SSF52540">
    <property type="entry name" value="P-loop containing nucleoside triphosphate hydrolases"/>
    <property type="match status" value="1"/>
</dbReference>
<dbReference type="GO" id="GO:0015418">
    <property type="term" value="F:ABC-type quaternary ammonium compound transporting activity"/>
    <property type="evidence" value="ECO:0007669"/>
    <property type="project" value="UniProtKB-EC"/>
</dbReference>
<organism evidence="7 8">
    <name type="scientific">Thermobifida halotolerans</name>
    <dbReference type="NCBI Taxonomy" id="483545"/>
    <lineage>
        <taxon>Bacteria</taxon>
        <taxon>Bacillati</taxon>
        <taxon>Actinomycetota</taxon>
        <taxon>Actinomycetes</taxon>
        <taxon>Streptosporangiales</taxon>
        <taxon>Nocardiopsidaceae</taxon>
        <taxon>Thermobifida</taxon>
    </lineage>
</organism>
<evidence type="ECO:0000256" key="3">
    <source>
        <dbReference type="ARBA" id="ARBA00022741"/>
    </source>
</evidence>
<dbReference type="InterPro" id="IPR003593">
    <property type="entry name" value="AAA+_ATPase"/>
</dbReference>
<dbReference type="EMBL" id="CP063196">
    <property type="protein sequence ID" value="UOE19658.1"/>
    <property type="molecule type" value="Genomic_DNA"/>
</dbReference>